<keyword evidence="2" id="KW-1185">Reference proteome</keyword>
<proteinExistence type="predicted"/>
<dbReference type="AlphaFoldDB" id="A0A9P6HHV0"/>
<organism evidence="1 2">
    <name type="scientific">Thelephora terrestris</name>
    <dbReference type="NCBI Taxonomy" id="56493"/>
    <lineage>
        <taxon>Eukaryota</taxon>
        <taxon>Fungi</taxon>
        <taxon>Dikarya</taxon>
        <taxon>Basidiomycota</taxon>
        <taxon>Agaricomycotina</taxon>
        <taxon>Agaricomycetes</taxon>
        <taxon>Thelephorales</taxon>
        <taxon>Thelephoraceae</taxon>
        <taxon>Thelephora</taxon>
    </lineage>
</organism>
<dbReference type="EMBL" id="WIUZ02000005">
    <property type="protein sequence ID" value="KAF9787492.1"/>
    <property type="molecule type" value="Genomic_DNA"/>
</dbReference>
<sequence>MSSSRPTQKYRLPFFESEEEFSAPITDGRGASMGRETNFELIKALDEQIEGGKGDVIKLKRTRNSLLNISVRVPPEVLGQIFVLAVDLTRDYSIHPGPHFSGLEKGSYNFLLVCHHWFEVASGTPELWSFWGNAVEDWEKWCHHTGGAPVDLVLYGRGSGPEILSVTLRDTLVDRATQDQIRKVHLDSNNLTLLNAIISSLTPDGEGAQEKSIESIIFRAMGTLPEFSTFFSRLRLPRLQRLHIIGILQTPLWNHLSPLTTRLTALSLQLTRPSLPPTTTQMISILGSNPDLQELTLSDAALPDGTDESHVTQIPLLQLKMIALSGKFRRVFGVLRRLELPAALDSTKISLDDSTVEPGVTQILGSFMRDRLQRDIRFHDKLNVTSLCGYVNVCVDNRFDQLSWLERMSPPTSVTMSLIGPPDSVVKRLTLDLMGFLLHEYVFYLETDYALGIVEEQFSVMPNIETLWLRNANLGPGFLQSNPHGPRANTKLLPSLRSLHLENATGGWRSLITYLEHQTSNNQAILFELLGNCHRVPPKVAQEIRGLVRKFVHERILNSEGSDEDEYIGC</sequence>
<dbReference type="Proteomes" id="UP000736335">
    <property type="component" value="Unassembled WGS sequence"/>
</dbReference>
<gene>
    <name evidence="1" type="ORF">BJ322DRAFT_1019898</name>
</gene>
<comment type="caution">
    <text evidence="1">The sequence shown here is derived from an EMBL/GenBank/DDBJ whole genome shotgun (WGS) entry which is preliminary data.</text>
</comment>
<dbReference type="OrthoDB" id="3365698at2759"/>
<accession>A0A9P6HHV0</accession>
<evidence type="ECO:0000313" key="2">
    <source>
        <dbReference type="Proteomes" id="UP000736335"/>
    </source>
</evidence>
<protein>
    <recommendedName>
        <fullName evidence="3">F-box domain-containing protein</fullName>
    </recommendedName>
</protein>
<dbReference type="SUPFAM" id="SSF52047">
    <property type="entry name" value="RNI-like"/>
    <property type="match status" value="1"/>
</dbReference>
<reference evidence="1" key="1">
    <citation type="journal article" date="2020" name="Nat. Commun.">
        <title>Large-scale genome sequencing of mycorrhizal fungi provides insights into the early evolution of symbiotic traits.</title>
        <authorList>
            <person name="Miyauchi S."/>
            <person name="Kiss E."/>
            <person name="Kuo A."/>
            <person name="Drula E."/>
            <person name="Kohler A."/>
            <person name="Sanchez-Garcia M."/>
            <person name="Morin E."/>
            <person name="Andreopoulos B."/>
            <person name="Barry K.W."/>
            <person name="Bonito G."/>
            <person name="Buee M."/>
            <person name="Carver A."/>
            <person name="Chen C."/>
            <person name="Cichocki N."/>
            <person name="Clum A."/>
            <person name="Culley D."/>
            <person name="Crous P.W."/>
            <person name="Fauchery L."/>
            <person name="Girlanda M."/>
            <person name="Hayes R.D."/>
            <person name="Keri Z."/>
            <person name="LaButti K."/>
            <person name="Lipzen A."/>
            <person name="Lombard V."/>
            <person name="Magnuson J."/>
            <person name="Maillard F."/>
            <person name="Murat C."/>
            <person name="Nolan M."/>
            <person name="Ohm R.A."/>
            <person name="Pangilinan J."/>
            <person name="Pereira M.F."/>
            <person name="Perotto S."/>
            <person name="Peter M."/>
            <person name="Pfister S."/>
            <person name="Riley R."/>
            <person name="Sitrit Y."/>
            <person name="Stielow J.B."/>
            <person name="Szollosi G."/>
            <person name="Zifcakova L."/>
            <person name="Stursova M."/>
            <person name="Spatafora J.W."/>
            <person name="Tedersoo L."/>
            <person name="Vaario L.M."/>
            <person name="Yamada A."/>
            <person name="Yan M."/>
            <person name="Wang P."/>
            <person name="Xu J."/>
            <person name="Bruns T."/>
            <person name="Baldrian P."/>
            <person name="Vilgalys R."/>
            <person name="Dunand C."/>
            <person name="Henrissat B."/>
            <person name="Grigoriev I.V."/>
            <person name="Hibbett D."/>
            <person name="Nagy L.G."/>
            <person name="Martin F.M."/>
        </authorList>
    </citation>
    <scope>NUCLEOTIDE SEQUENCE</scope>
    <source>
        <strain evidence="1">UH-Tt-Lm1</strain>
    </source>
</reference>
<name>A0A9P6HHV0_9AGAM</name>
<reference evidence="1" key="2">
    <citation type="submission" date="2020-11" db="EMBL/GenBank/DDBJ databases">
        <authorList>
            <consortium name="DOE Joint Genome Institute"/>
            <person name="Kuo A."/>
            <person name="Miyauchi S."/>
            <person name="Kiss E."/>
            <person name="Drula E."/>
            <person name="Kohler A."/>
            <person name="Sanchez-Garcia M."/>
            <person name="Andreopoulos B."/>
            <person name="Barry K.W."/>
            <person name="Bonito G."/>
            <person name="Buee M."/>
            <person name="Carver A."/>
            <person name="Chen C."/>
            <person name="Cichocki N."/>
            <person name="Clum A."/>
            <person name="Culley D."/>
            <person name="Crous P.W."/>
            <person name="Fauchery L."/>
            <person name="Girlanda M."/>
            <person name="Hayes R."/>
            <person name="Keri Z."/>
            <person name="Labutti K."/>
            <person name="Lipzen A."/>
            <person name="Lombard V."/>
            <person name="Magnuson J."/>
            <person name="Maillard F."/>
            <person name="Morin E."/>
            <person name="Murat C."/>
            <person name="Nolan M."/>
            <person name="Ohm R."/>
            <person name="Pangilinan J."/>
            <person name="Pereira M."/>
            <person name="Perotto S."/>
            <person name="Peter M."/>
            <person name="Riley R."/>
            <person name="Sitrit Y."/>
            <person name="Stielow B."/>
            <person name="Szollosi G."/>
            <person name="Zifcakova L."/>
            <person name="Stursova M."/>
            <person name="Spatafora J.W."/>
            <person name="Tedersoo L."/>
            <person name="Vaario L.-M."/>
            <person name="Yamada A."/>
            <person name="Yan M."/>
            <person name="Wang P."/>
            <person name="Xu J."/>
            <person name="Bruns T."/>
            <person name="Baldrian P."/>
            <person name="Vilgalys R."/>
            <person name="Henrissat B."/>
            <person name="Grigoriev I.V."/>
            <person name="Hibbett D."/>
            <person name="Nagy L.G."/>
            <person name="Martin F.M."/>
        </authorList>
    </citation>
    <scope>NUCLEOTIDE SEQUENCE</scope>
    <source>
        <strain evidence="1">UH-Tt-Lm1</strain>
    </source>
</reference>
<evidence type="ECO:0000313" key="1">
    <source>
        <dbReference type="EMBL" id="KAF9787492.1"/>
    </source>
</evidence>
<evidence type="ECO:0008006" key="3">
    <source>
        <dbReference type="Google" id="ProtNLM"/>
    </source>
</evidence>